<name>A0A8X7BHR8_TRICX</name>
<organism evidence="1 2">
    <name type="scientific">Trichonephila clavipes</name>
    <name type="common">Golden silk orbweaver</name>
    <name type="synonym">Nephila clavipes</name>
    <dbReference type="NCBI Taxonomy" id="2585209"/>
    <lineage>
        <taxon>Eukaryota</taxon>
        <taxon>Metazoa</taxon>
        <taxon>Ecdysozoa</taxon>
        <taxon>Arthropoda</taxon>
        <taxon>Chelicerata</taxon>
        <taxon>Arachnida</taxon>
        <taxon>Araneae</taxon>
        <taxon>Araneomorphae</taxon>
        <taxon>Entelegynae</taxon>
        <taxon>Araneoidea</taxon>
        <taxon>Nephilidae</taxon>
        <taxon>Trichonephila</taxon>
    </lineage>
</organism>
<reference evidence="1" key="1">
    <citation type="submission" date="2020-08" db="EMBL/GenBank/DDBJ databases">
        <title>Multicomponent nature underlies the extraordinary mechanical properties of spider dragline silk.</title>
        <authorList>
            <person name="Kono N."/>
            <person name="Nakamura H."/>
            <person name="Mori M."/>
            <person name="Yoshida Y."/>
            <person name="Ohtoshi R."/>
            <person name="Malay A.D."/>
            <person name="Moran D.A.P."/>
            <person name="Tomita M."/>
            <person name="Numata K."/>
            <person name="Arakawa K."/>
        </authorList>
    </citation>
    <scope>NUCLEOTIDE SEQUENCE</scope>
</reference>
<dbReference type="EMBL" id="BMAU01021394">
    <property type="protein sequence ID" value="GFY30827.1"/>
    <property type="molecule type" value="Genomic_DNA"/>
</dbReference>
<evidence type="ECO:0000313" key="1">
    <source>
        <dbReference type="EMBL" id="GFY30827.1"/>
    </source>
</evidence>
<protein>
    <submittedName>
        <fullName evidence="1">RNase H domain-containing protein</fullName>
    </submittedName>
</protein>
<evidence type="ECO:0000313" key="2">
    <source>
        <dbReference type="Proteomes" id="UP000887159"/>
    </source>
</evidence>
<proteinExistence type="predicted"/>
<accession>A0A8X7BHR8</accession>
<sequence length="117" mass="13317">MRQDQTLLARFRSGLIKSMKFAEGRKSFEMCTNCSTEPTTPTLTLECLGLTKQDLAEVPLLMLDFLKVYDVMDLERSITIGGREEHFQVAPKPLFTLERDRLSLSSNLEESLQCSLL</sequence>
<comment type="caution">
    <text evidence="1">The sequence shown here is derived from an EMBL/GenBank/DDBJ whole genome shotgun (WGS) entry which is preliminary data.</text>
</comment>
<dbReference type="Proteomes" id="UP000887159">
    <property type="component" value="Unassembled WGS sequence"/>
</dbReference>
<dbReference type="AlphaFoldDB" id="A0A8X7BHR8"/>
<keyword evidence="2" id="KW-1185">Reference proteome</keyword>
<gene>
    <name evidence="1" type="primary">NCL1_22618</name>
    <name evidence="1" type="ORF">TNCV_3119871</name>
</gene>